<evidence type="ECO:0000313" key="2">
    <source>
        <dbReference type="EMBL" id="KAH0577170.1"/>
    </source>
</evidence>
<dbReference type="EMBL" id="AUWU02000001">
    <property type="protein sequence ID" value="KAH0577170.1"/>
    <property type="molecule type" value="Genomic_DNA"/>
</dbReference>
<gene>
    <name evidence="1" type="ORF">SS50377_16432</name>
    <name evidence="2" type="ORF">SS50377_20521</name>
</gene>
<reference evidence="1 2" key="1">
    <citation type="journal article" date="2014" name="PLoS Genet.">
        <title>The Genome of Spironucleus salmonicida Highlights a Fish Pathogen Adapted to Fluctuating Environments.</title>
        <authorList>
            <person name="Xu F."/>
            <person name="Jerlstrom-Hultqvist J."/>
            <person name="Einarsson E."/>
            <person name="Astvaldsson A."/>
            <person name="Svard S.G."/>
            <person name="Andersson J.O."/>
        </authorList>
    </citation>
    <scope>NUCLEOTIDE SEQUENCE</scope>
    <source>
        <strain evidence="2">ATCC 50377</strain>
    </source>
</reference>
<accession>V6LH10</accession>
<name>V6LH10_9EUKA</name>
<sequence length="109" mass="12360">MGTQLSSRVEQELFAPVIVCNSDIDCIDLNILTLKFHQRQSPKYIKQSVSCQDSTQDSSHYLTPLESTISCNFLDNDSHSFMKSSIDQSVSKTIMSLLNEIDINQRLDE</sequence>
<dbReference type="VEuPathDB" id="GiardiaDB:SS50377_20521"/>
<protein>
    <submittedName>
        <fullName evidence="1">Uncharacterized protein</fullName>
    </submittedName>
</protein>
<dbReference type="EMBL" id="KI546133">
    <property type="protein sequence ID" value="EST43812.1"/>
    <property type="molecule type" value="Genomic_DNA"/>
</dbReference>
<organism evidence="1">
    <name type="scientific">Spironucleus salmonicida</name>
    <dbReference type="NCBI Taxonomy" id="348837"/>
    <lineage>
        <taxon>Eukaryota</taxon>
        <taxon>Metamonada</taxon>
        <taxon>Diplomonadida</taxon>
        <taxon>Hexamitidae</taxon>
        <taxon>Hexamitinae</taxon>
        <taxon>Spironucleus</taxon>
    </lineage>
</organism>
<dbReference type="Proteomes" id="UP000018208">
    <property type="component" value="Unassembled WGS sequence"/>
</dbReference>
<evidence type="ECO:0000313" key="3">
    <source>
        <dbReference type="Proteomes" id="UP000018208"/>
    </source>
</evidence>
<evidence type="ECO:0000313" key="1">
    <source>
        <dbReference type="EMBL" id="EST43812.1"/>
    </source>
</evidence>
<dbReference type="AlphaFoldDB" id="V6LH10"/>
<keyword evidence="3" id="KW-1185">Reference proteome</keyword>
<reference evidence="2" key="2">
    <citation type="submission" date="2020-12" db="EMBL/GenBank/DDBJ databases">
        <title>New Spironucleus salmonicida genome in near-complete chromosomes.</title>
        <authorList>
            <person name="Xu F."/>
            <person name="Kurt Z."/>
            <person name="Jimenez-Gonzalez A."/>
            <person name="Astvaldsson A."/>
            <person name="Andersson J.O."/>
            <person name="Svard S.G."/>
        </authorList>
    </citation>
    <scope>NUCLEOTIDE SEQUENCE</scope>
    <source>
        <strain evidence="2">ATCC 50377</strain>
    </source>
</reference>
<proteinExistence type="predicted"/>